<keyword evidence="3" id="KW-1185">Reference proteome</keyword>
<comment type="caution">
    <text evidence="2">The sequence shown here is derived from an EMBL/GenBank/DDBJ whole genome shotgun (WGS) entry which is preliminary data.</text>
</comment>
<accession>A0A841M993</accession>
<evidence type="ECO:0000313" key="3">
    <source>
        <dbReference type="Proteomes" id="UP000588604"/>
    </source>
</evidence>
<evidence type="ECO:0000313" key="2">
    <source>
        <dbReference type="EMBL" id="MBB6324482.1"/>
    </source>
</evidence>
<dbReference type="Proteomes" id="UP000588604">
    <property type="component" value="Unassembled WGS sequence"/>
</dbReference>
<feature type="domain" description="Conjugative transposon TraM C-terminal" evidence="1">
    <location>
        <begin position="257"/>
        <end position="400"/>
    </location>
</feature>
<evidence type="ECO:0000259" key="1">
    <source>
        <dbReference type="Pfam" id="PF12508"/>
    </source>
</evidence>
<name>A0A841M993_9BACT</name>
<reference evidence="2 3" key="1">
    <citation type="submission" date="2020-08" db="EMBL/GenBank/DDBJ databases">
        <title>Genomic Encyclopedia of Type Strains, Phase IV (KMG-IV): sequencing the most valuable type-strain genomes for metagenomic binning, comparative biology and taxonomic classification.</title>
        <authorList>
            <person name="Goeker M."/>
        </authorList>
    </citation>
    <scope>NUCLEOTIDE SEQUENCE [LARGE SCALE GENOMIC DNA]</scope>
    <source>
        <strain evidence="2 3">DSM 102044</strain>
    </source>
</reference>
<dbReference type="RefSeq" id="WP_184492464.1">
    <property type="nucleotide sequence ID" value="NZ_JACIJO010000001.1"/>
</dbReference>
<dbReference type="EMBL" id="JACIJO010000001">
    <property type="protein sequence ID" value="MBB6324482.1"/>
    <property type="molecule type" value="Genomic_DNA"/>
</dbReference>
<gene>
    <name evidence="2" type="ORF">FHS59_000097</name>
</gene>
<dbReference type="AlphaFoldDB" id="A0A841M993"/>
<proteinExistence type="predicted"/>
<protein>
    <submittedName>
        <fullName evidence="2">Conjugative transposon TraM protein</fullName>
    </submittedName>
</protein>
<dbReference type="InterPro" id="IPR055407">
    <property type="entry name" value="TraM_C"/>
</dbReference>
<organism evidence="2 3">
    <name type="scientific">Algoriphagus iocasae</name>
    <dbReference type="NCBI Taxonomy" id="1836499"/>
    <lineage>
        <taxon>Bacteria</taxon>
        <taxon>Pseudomonadati</taxon>
        <taxon>Bacteroidota</taxon>
        <taxon>Cytophagia</taxon>
        <taxon>Cytophagales</taxon>
        <taxon>Cyclobacteriaceae</taxon>
        <taxon>Algoriphagus</taxon>
    </lineage>
</organism>
<dbReference type="Pfam" id="PF12508">
    <property type="entry name" value="Transposon_TraM"/>
    <property type="match status" value="1"/>
</dbReference>
<sequence length="407" mass="44692">MKQITEKQKRERKFLLALPLLTLPFLCLAFWALGGGKGTSDLPQKQPGGLNISLPEAQVDSLAPDKLASYERSERRAAQKREQMRMDPFARVTGPQADTTEHVLAGLERKSTLMETENAVSEKLSDLEALLQPSEEPLTVTREATIPEGEPGTAIAPDPELQHLESMMSAVMAPAEDPEMEKIDQMLDKLLDVQHPGRVQQRLNQEAELLSSKAFEVSLSPEESTEQEVRHAPKPQNRFYSLEKKDTAPFSDIRPAIPARVTVDQEIVSGASIRMELSQTVYIKGVEFPAGTPVTGVCRLNGERLHIQVEAIRSDNLIIPVDLTVTGLDALPGIRIPNTITRDAVKQGAGDGVQSLNKMSMSGSWEAQASMAGLETVKGIFSKKAKLIRVHVKAGHPLLLTDQSIHR</sequence>